<evidence type="ECO:0000313" key="1">
    <source>
        <dbReference type="EMBL" id="GAA2260397.1"/>
    </source>
</evidence>
<sequence>MVGVIRVWVWGCLDLAGLWGSGWRQLGADVLCHQVTFSGDSFVQIPVSSRAACPSRLGMGAVFCEERDTVRGMTEQVFDAARALSCGVPDRGRAWGFLRVFTAAWATPLAYG</sequence>
<protein>
    <submittedName>
        <fullName evidence="1">Uncharacterized protein</fullName>
    </submittedName>
</protein>
<gene>
    <name evidence="1" type="ORF">GCM10010430_50580</name>
</gene>
<dbReference type="Proteomes" id="UP001500305">
    <property type="component" value="Unassembled WGS sequence"/>
</dbReference>
<organism evidence="1 2">
    <name type="scientific">Kitasatospora cystarginea</name>
    <dbReference type="NCBI Taxonomy" id="58350"/>
    <lineage>
        <taxon>Bacteria</taxon>
        <taxon>Bacillati</taxon>
        <taxon>Actinomycetota</taxon>
        <taxon>Actinomycetes</taxon>
        <taxon>Kitasatosporales</taxon>
        <taxon>Streptomycetaceae</taxon>
        <taxon>Kitasatospora</taxon>
    </lineage>
</organism>
<evidence type="ECO:0000313" key="2">
    <source>
        <dbReference type="Proteomes" id="UP001500305"/>
    </source>
</evidence>
<accession>A0ABN3EIQ5</accession>
<keyword evidence="2" id="KW-1185">Reference proteome</keyword>
<name>A0ABN3EIQ5_9ACTN</name>
<proteinExistence type="predicted"/>
<reference evidence="1 2" key="1">
    <citation type="journal article" date="2019" name="Int. J. Syst. Evol. Microbiol.">
        <title>The Global Catalogue of Microorganisms (GCM) 10K type strain sequencing project: providing services to taxonomists for standard genome sequencing and annotation.</title>
        <authorList>
            <consortium name="The Broad Institute Genomics Platform"/>
            <consortium name="The Broad Institute Genome Sequencing Center for Infectious Disease"/>
            <person name="Wu L."/>
            <person name="Ma J."/>
        </authorList>
    </citation>
    <scope>NUCLEOTIDE SEQUENCE [LARGE SCALE GENOMIC DNA]</scope>
    <source>
        <strain evidence="1 2">JCM 7356</strain>
    </source>
</reference>
<comment type="caution">
    <text evidence="1">The sequence shown here is derived from an EMBL/GenBank/DDBJ whole genome shotgun (WGS) entry which is preliminary data.</text>
</comment>
<dbReference type="EMBL" id="BAAATR010000025">
    <property type="protein sequence ID" value="GAA2260397.1"/>
    <property type="molecule type" value="Genomic_DNA"/>
</dbReference>